<dbReference type="GeneID" id="110137282"/>
<evidence type="ECO:0000313" key="3">
    <source>
        <dbReference type="RefSeq" id="XP_070313410.1"/>
    </source>
</evidence>
<sequence length="73" mass="8583">MIVLGWMLFVGFACYLGTFPEFMPPTLKWKERWVVQESKTRLRSQTLNEDLQLNNVEGLQISPRRDPSGNKQR</sequence>
<reference evidence="3" key="2">
    <citation type="submission" date="2025-08" db="UniProtKB">
        <authorList>
            <consortium name="RefSeq"/>
        </authorList>
    </citation>
    <scope>IDENTIFICATION</scope>
    <source>
        <tissue evidence="3">Tongue muscle</tissue>
    </source>
</reference>
<feature type="transmembrane region" description="Helical" evidence="1">
    <location>
        <begin position="6"/>
        <end position="23"/>
    </location>
</feature>
<dbReference type="Proteomes" id="UP001652640">
    <property type="component" value="Chromosome 28"/>
</dbReference>
<keyword evidence="1" id="KW-1133">Transmembrane helix</keyword>
<keyword evidence="1" id="KW-0812">Transmembrane</keyword>
<name>A0ABM4HCW5_ODOVR</name>
<organism evidence="2 3">
    <name type="scientific">Odocoileus virginianus</name>
    <name type="common">White-tailed deer</name>
    <dbReference type="NCBI Taxonomy" id="9874"/>
    <lineage>
        <taxon>Eukaryota</taxon>
        <taxon>Metazoa</taxon>
        <taxon>Chordata</taxon>
        <taxon>Craniata</taxon>
        <taxon>Vertebrata</taxon>
        <taxon>Euteleostomi</taxon>
        <taxon>Mammalia</taxon>
        <taxon>Eutheria</taxon>
        <taxon>Laurasiatheria</taxon>
        <taxon>Artiodactyla</taxon>
        <taxon>Ruminantia</taxon>
        <taxon>Pecora</taxon>
        <taxon>Cervidae</taxon>
        <taxon>Odocoileinae</taxon>
        <taxon>Odocoileus</taxon>
    </lineage>
</organism>
<reference evidence="2" key="1">
    <citation type="journal article" date="2022" name="J. Hered.">
        <title>A De Novo Chromosome-Level Genome Assembly of the White-Tailed Deer, Odocoileus Virginianus.</title>
        <authorList>
            <person name="London E.W."/>
            <person name="Roca A.L."/>
            <person name="Novakofski J.E."/>
            <person name="Mateus-Pinilla N.E."/>
        </authorList>
    </citation>
    <scope>NUCLEOTIDE SEQUENCE [LARGE SCALE GENOMIC DNA]</scope>
</reference>
<gene>
    <name evidence="3" type="primary">MISFA</name>
</gene>
<evidence type="ECO:0000313" key="2">
    <source>
        <dbReference type="Proteomes" id="UP001652640"/>
    </source>
</evidence>
<dbReference type="RefSeq" id="XP_070313410.1">
    <property type="nucleotide sequence ID" value="XM_070457309.1"/>
</dbReference>
<keyword evidence="1" id="KW-0472">Membrane</keyword>
<protein>
    <submittedName>
        <fullName evidence="3">Mitochondrial sheath formation-associated protein</fullName>
    </submittedName>
</protein>
<proteinExistence type="predicted"/>
<accession>A0ABM4HCW5</accession>
<keyword evidence="2" id="KW-1185">Reference proteome</keyword>
<evidence type="ECO:0000256" key="1">
    <source>
        <dbReference type="SAM" id="Phobius"/>
    </source>
</evidence>